<dbReference type="Proteomes" id="UP000464658">
    <property type="component" value="Chromosome"/>
</dbReference>
<feature type="signal peptide" evidence="1">
    <location>
        <begin position="1"/>
        <end position="23"/>
    </location>
</feature>
<dbReference type="SUPFAM" id="SSF53807">
    <property type="entry name" value="Helical backbone' metal receptor"/>
    <property type="match status" value="1"/>
</dbReference>
<reference evidence="2 3" key="1">
    <citation type="submission" date="2019-12" db="EMBL/GenBank/DDBJ databases">
        <title>Full genome sequence of a Bacillus safensis strain isolated from commercially available natto in Indonesia.</title>
        <authorList>
            <person name="Yoshida M."/>
            <person name="Uomi M."/>
            <person name="Waturangi D."/>
            <person name="Ekaputri J.J."/>
            <person name="Setiamarga D.H.E."/>
        </authorList>
    </citation>
    <scope>NUCLEOTIDE SEQUENCE [LARGE SCALE GENOMIC DNA]</scope>
    <source>
        <strain evidence="2 3">IDN1</strain>
    </source>
</reference>
<keyword evidence="1" id="KW-0732">Signal</keyword>
<accession>A0A5S9MKJ7</accession>
<dbReference type="AlphaFoldDB" id="A0A5S9MKJ7"/>
<gene>
    <name evidence="2" type="ORF">BsIDN1_68200</name>
</gene>
<evidence type="ECO:0000313" key="2">
    <source>
        <dbReference type="EMBL" id="BBP93202.1"/>
    </source>
</evidence>
<name>A0A5S9MKJ7_BACIA</name>
<sequence length="99" mass="10440">MKFSHVILAGLVLMLLLGGCSQAAPVEKGSGQGALKIKDFTGRTLSFDESPQRIVALSSGDMSIVYALGGEVVGRPTAELPDSLQKGKVRTNDWHNASI</sequence>
<evidence type="ECO:0000313" key="3">
    <source>
        <dbReference type="Proteomes" id="UP000464658"/>
    </source>
</evidence>
<protein>
    <recommendedName>
        <fullName evidence="4">Fe/B12 periplasmic-binding domain-containing protein</fullName>
    </recommendedName>
</protein>
<dbReference type="PROSITE" id="PS51257">
    <property type="entry name" value="PROKAR_LIPOPROTEIN"/>
    <property type="match status" value="1"/>
</dbReference>
<organism evidence="2 3">
    <name type="scientific">Bacillus safensis</name>
    <dbReference type="NCBI Taxonomy" id="561879"/>
    <lineage>
        <taxon>Bacteria</taxon>
        <taxon>Bacillati</taxon>
        <taxon>Bacillota</taxon>
        <taxon>Bacilli</taxon>
        <taxon>Bacillales</taxon>
        <taxon>Bacillaceae</taxon>
        <taxon>Bacillus</taxon>
    </lineage>
</organism>
<feature type="chain" id="PRO_5024996409" description="Fe/B12 periplasmic-binding domain-containing protein" evidence="1">
    <location>
        <begin position="24"/>
        <end position="99"/>
    </location>
</feature>
<evidence type="ECO:0008006" key="4">
    <source>
        <dbReference type="Google" id="ProtNLM"/>
    </source>
</evidence>
<proteinExistence type="predicted"/>
<dbReference type="Gene3D" id="3.40.50.1980">
    <property type="entry name" value="Nitrogenase molybdenum iron protein domain"/>
    <property type="match status" value="1"/>
</dbReference>
<dbReference type="EMBL" id="AP021906">
    <property type="protein sequence ID" value="BBP93202.1"/>
    <property type="molecule type" value="Genomic_DNA"/>
</dbReference>
<evidence type="ECO:0000256" key="1">
    <source>
        <dbReference type="SAM" id="SignalP"/>
    </source>
</evidence>